<proteinExistence type="predicted"/>
<sequence length="204" mass="21968">SYVPNYNFESEKVSGYSFVSTPAPVTKFVSRPVSQYSGGHVGVEYGGSVGYAQLPAVTSTTAAPLITENLQPIVKEQVYSGHVGVEYDGSLGYAQLPVVTSTTAEPTVKVTTARVSLPVVTSPRPIDYTRRKIARVRPVVVTTENYPVTFKSTYTPSTFAPTYYSTTPAPFYSSTTASYEGDELDVEGEEGDDSAKLLEAYDGQ</sequence>
<protein>
    <submittedName>
        <fullName evidence="1">Uncharacterized protein</fullName>
    </submittedName>
</protein>
<feature type="non-terminal residue" evidence="1">
    <location>
        <position position="204"/>
    </location>
</feature>
<name>A0A1B6EBT8_9HEMI</name>
<gene>
    <name evidence="1" type="ORF">g.21988</name>
</gene>
<reference evidence="1" key="1">
    <citation type="submission" date="2015-12" db="EMBL/GenBank/DDBJ databases">
        <title>De novo transcriptome assembly of four potential Pierce s Disease insect vectors from Arizona vineyards.</title>
        <authorList>
            <person name="Tassone E.E."/>
        </authorList>
    </citation>
    <scope>NUCLEOTIDE SEQUENCE</scope>
</reference>
<feature type="non-terminal residue" evidence="1">
    <location>
        <position position="1"/>
    </location>
</feature>
<organism evidence="1">
    <name type="scientific">Clastoptera arizonana</name>
    <name type="common">Arizona spittle bug</name>
    <dbReference type="NCBI Taxonomy" id="38151"/>
    <lineage>
        <taxon>Eukaryota</taxon>
        <taxon>Metazoa</taxon>
        <taxon>Ecdysozoa</taxon>
        <taxon>Arthropoda</taxon>
        <taxon>Hexapoda</taxon>
        <taxon>Insecta</taxon>
        <taxon>Pterygota</taxon>
        <taxon>Neoptera</taxon>
        <taxon>Paraneoptera</taxon>
        <taxon>Hemiptera</taxon>
        <taxon>Auchenorrhyncha</taxon>
        <taxon>Cercopoidea</taxon>
        <taxon>Clastopteridae</taxon>
        <taxon>Clastoptera</taxon>
    </lineage>
</organism>
<dbReference type="EMBL" id="GEDC01001954">
    <property type="protein sequence ID" value="JAS35344.1"/>
    <property type="molecule type" value="Transcribed_RNA"/>
</dbReference>
<accession>A0A1B6EBT8</accession>
<dbReference type="AlphaFoldDB" id="A0A1B6EBT8"/>
<evidence type="ECO:0000313" key="1">
    <source>
        <dbReference type="EMBL" id="JAS35344.1"/>
    </source>
</evidence>